<dbReference type="EMBL" id="CABVHO010000340">
    <property type="protein sequence ID" value="VVN75392.1"/>
    <property type="molecule type" value="Genomic_DNA"/>
</dbReference>
<evidence type="ECO:0000313" key="2">
    <source>
        <dbReference type="Proteomes" id="UP000326437"/>
    </source>
</evidence>
<accession>A0A5E7A8C4</accession>
<organism evidence="1 2">
    <name type="scientific">Pseudomonas fluorescens</name>
    <dbReference type="NCBI Taxonomy" id="294"/>
    <lineage>
        <taxon>Bacteria</taxon>
        <taxon>Pseudomonadati</taxon>
        <taxon>Pseudomonadota</taxon>
        <taxon>Gammaproteobacteria</taxon>
        <taxon>Pseudomonadales</taxon>
        <taxon>Pseudomonadaceae</taxon>
        <taxon>Pseudomonas</taxon>
    </lineage>
</organism>
<sequence length="46" mass="4881">MQADAVNGHATVVRTFDHHTHVAEGLQGRQGVFALEEAFDFGDAAG</sequence>
<proteinExistence type="predicted"/>
<dbReference type="Proteomes" id="UP000326437">
    <property type="component" value="Unassembled WGS sequence"/>
</dbReference>
<dbReference type="AlphaFoldDB" id="A0A5E7A8C4"/>
<protein>
    <submittedName>
        <fullName evidence="1">Uncharacterized protein</fullName>
    </submittedName>
</protein>
<reference evidence="1 2" key="1">
    <citation type="submission" date="2019-09" db="EMBL/GenBank/DDBJ databases">
        <authorList>
            <person name="Chandra G."/>
            <person name="Truman W A."/>
        </authorList>
    </citation>
    <scope>NUCLEOTIDE SEQUENCE [LARGE SCALE GENOMIC DNA]</scope>
    <source>
        <strain evidence="1">PS685</strain>
    </source>
</reference>
<gene>
    <name evidence="1" type="ORF">PS685_05270</name>
</gene>
<name>A0A5E7A8C4_PSEFL</name>
<evidence type="ECO:0000313" key="1">
    <source>
        <dbReference type="EMBL" id="VVN75392.1"/>
    </source>
</evidence>